<keyword evidence="1" id="KW-0472">Membrane</keyword>
<dbReference type="EMBL" id="KE343920">
    <property type="protein sequence ID" value="EXB46058.1"/>
    <property type="molecule type" value="Genomic_DNA"/>
</dbReference>
<keyword evidence="3" id="KW-1185">Reference proteome</keyword>
<gene>
    <name evidence="2" type="ORF">L484_015919</name>
</gene>
<keyword evidence="1" id="KW-1133">Transmembrane helix</keyword>
<dbReference type="InterPro" id="IPR021883">
    <property type="entry name" value="LPA1-like"/>
</dbReference>
<dbReference type="KEGG" id="mnt:21398997"/>
<evidence type="ECO:0008006" key="4">
    <source>
        <dbReference type="Google" id="ProtNLM"/>
    </source>
</evidence>
<dbReference type="PANTHER" id="PTHR35498:SF1">
    <property type="entry name" value="LOW PSII ACCUMULATION-LIKE PROTEIN"/>
    <property type="match status" value="1"/>
</dbReference>
<dbReference type="AlphaFoldDB" id="W9QX40"/>
<dbReference type="PANTHER" id="PTHR35498">
    <property type="entry name" value="PROTEIN LOW PSII ACCUMULATION 1, CHLOROPLASTIC"/>
    <property type="match status" value="1"/>
</dbReference>
<reference evidence="3" key="1">
    <citation type="submission" date="2013-01" db="EMBL/GenBank/DDBJ databases">
        <title>Draft Genome Sequence of a Mulberry Tree, Morus notabilis C.K. Schneid.</title>
        <authorList>
            <person name="He N."/>
            <person name="Zhao S."/>
        </authorList>
    </citation>
    <scope>NUCLEOTIDE SEQUENCE</scope>
</reference>
<feature type="transmembrane region" description="Helical" evidence="1">
    <location>
        <begin position="108"/>
        <end position="132"/>
    </location>
</feature>
<evidence type="ECO:0000313" key="3">
    <source>
        <dbReference type="Proteomes" id="UP000030645"/>
    </source>
</evidence>
<name>W9QX40_9ROSA</name>
<evidence type="ECO:0000256" key="1">
    <source>
        <dbReference type="SAM" id="Phobius"/>
    </source>
</evidence>
<protein>
    <recommendedName>
        <fullName evidence="4">Protein LOW PSII ACCUMULATION 1</fullName>
    </recommendedName>
</protein>
<accession>W9QX40</accession>
<dbReference type="Pfam" id="PF11998">
    <property type="entry name" value="DUF3493"/>
    <property type="match status" value="1"/>
</dbReference>
<evidence type="ECO:0000313" key="2">
    <source>
        <dbReference type="EMBL" id="EXB46058.1"/>
    </source>
</evidence>
<sequence>MSSSAATTAALFNVVGVGPPSSSSSSSTTTTHSSFRRCFHFHNPRPGKLLWLFPSINIATLHNRRASSSSITCSATDKPSSSSSSSEISSTAKIRSEVLSPFRTVRMFFYLAFVASGSLGGLIAATQLIGALANSSRSSEVPEILKSLAIDVGAASLFAFVYSRENNAKQAQLAKLSREESLSNLKLRVDEKRVIPVSSLRGIARVVICAGPTSFISESFKQSQPFTERLLERGVLVVPFATDGNLPSFEFEESDETGNSPKRKRLWQLSPVYVAEWSKWLEEQKKLAGVSPESPVYLSLRMDGRVRGSGVGYPPWNAFVAQLPPVKGMWSGLLDGMDGRVL</sequence>
<proteinExistence type="predicted"/>
<organism evidence="2 3">
    <name type="scientific">Morus notabilis</name>
    <dbReference type="NCBI Taxonomy" id="981085"/>
    <lineage>
        <taxon>Eukaryota</taxon>
        <taxon>Viridiplantae</taxon>
        <taxon>Streptophyta</taxon>
        <taxon>Embryophyta</taxon>
        <taxon>Tracheophyta</taxon>
        <taxon>Spermatophyta</taxon>
        <taxon>Magnoliopsida</taxon>
        <taxon>eudicotyledons</taxon>
        <taxon>Gunneridae</taxon>
        <taxon>Pentapetalae</taxon>
        <taxon>rosids</taxon>
        <taxon>fabids</taxon>
        <taxon>Rosales</taxon>
        <taxon>Moraceae</taxon>
        <taxon>Moreae</taxon>
        <taxon>Morus</taxon>
    </lineage>
</organism>
<dbReference type="eggNOG" id="ENOG502QRW2">
    <property type="taxonomic scope" value="Eukaryota"/>
</dbReference>
<keyword evidence="1" id="KW-0812">Transmembrane</keyword>
<dbReference type="Proteomes" id="UP000030645">
    <property type="component" value="Unassembled WGS sequence"/>
</dbReference>
<dbReference type="STRING" id="981085.W9QX40"/>
<dbReference type="OrthoDB" id="5130at2759"/>